<dbReference type="AlphaFoldDB" id="A0A402BD73"/>
<comment type="caution">
    <text evidence="1">The sequence shown here is derived from an EMBL/GenBank/DDBJ whole genome shotgun (WGS) entry which is preliminary data.</text>
</comment>
<gene>
    <name evidence="1" type="ORF">KDA_48350</name>
</gene>
<evidence type="ECO:0000313" key="2">
    <source>
        <dbReference type="Proteomes" id="UP000287171"/>
    </source>
</evidence>
<sequence length="53" mass="6068">MLAYAHEMLGKFVVDRIEPGRLHAIQAMYDIAEELADTDMLVQATIHQLEKQI</sequence>
<name>A0A402BD73_9CHLR</name>
<proteinExistence type="predicted"/>
<keyword evidence="2" id="KW-1185">Reference proteome</keyword>
<reference evidence="2" key="1">
    <citation type="submission" date="2018-12" db="EMBL/GenBank/DDBJ databases">
        <title>Tengunoibacter tsumagoiensis gen. nov., sp. nov., Dictyobacter kobayashii sp. nov., D. alpinus sp. nov., and D. joshuensis sp. nov. and description of Dictyobacteraceae fam. nov. within the order Ktedonobacterales isolated from Tengu-no-mugimeshi.</title>
        <authorList>
            <person name="Wang C.M."/>
            <person name="Zheng Y."/>
            <person name="Sakai Y."/>
            <person name="Toyoda A."/>
            <person name="Minakuchi Y."/>
            <person name="Abe K."/>
            <person name="Yokota A."/>
            <person name="Yabe S."/>
        </authorList>
    </citation>
    <scope>NUCLEOTIDE SEQUENCE [LARGE SCALE GENOMIC DNA]</scope>
    <source>
        <strain evidence="2">Uno16</strain>
    </source>
</reference>
<dbReference type="EMBL" id="BIFT01000002">
    <property type="protein sequence ID" value="GCE29351.1"/>
    <property type="molecule type" value="Genomic_DNA"/>
</dbReference>
<protein>
    <submittedName>
        <fullName evidence="1">Uncharacterized protein</fullName>
    </submittedName>
</protein>
<evidence type="ECO:0000313" key="1">
    <source>
        <dbReference type="EMBL" id="GCE29351.1"/>
    </source>
</evidence>
<organism evidence="1 2">
    <name type="scientific">Dictyobacter alpinus</name>
    <dbReference type="NCBI Taxonomy" id="2014873"/>
    <lineage>
        <taxon>Bacteria</taxon>
        <taxon>Bacillati</taxon>
        <taxon>Chloroflexota</taxon>
        <taxon>Ktedonobacteria</taxon>
        <taxon>Ktedonobacterales</taxon>
        <taxon>Dictyobacteraceae</taxon>
        <taxon>Dictyobacter</taxon>
    </lineage>
</organism>
<dbReference type="Proteomes" id="UP000287171">
    <property type="component" value="Unassembled WGS sequence"/>
</dbReference>
<accession>A0A402BD73</accession>